<dbReference type="Proteomes" id="UP000004105">
    <property type="component" value="Unassembled WGS sequence"/>
</dbReference>
<sequence>MKNTDFDALFDAYDDEDFQNMLSGMSEAERAEFRRESEQLFAEVAEMFEAFDKRVIHEKLTAEILAQTPDEELVLTVFDTLAVQAPEYLSEEEYLKTLSPARRAVYALYILAGEVDNGGFNQYYYNTEAEAAAYLPAACELVGAPKYADLVRRANACYEREKLAQRQDGSLETFCASYENNPLEAFDDEFYLLENCRPLDKLLTAFIRANPAEFTG</sequence>
<reference evidence="2 3" key="1">
    <citation type="submission" date="2011-02" db="EMBL/GenBank/DDBJ databases">
        <authorList>
            <person name="Muzny D."/>
            <person name="Qin X."/>
            <person name="Deng J."/>
            <person name="Jiang H."/>
            <person name="Liu Y."/>
            <person name="Qu J."/>
            <person name="Song X.-Z."/>
            <person name="Zhang L."/>
            <person name="Thornton R."/>
            <person name="Coyle M."/>
            <person name="Francisco L."/>
            <person name="Jackson L."/>
            <person name="Javaid M."/>
            <person name="Korchina V."/>
            <person name="Kovar C."/>
            <person name="Mata R."/>
            <person name="Mathew T."/>
            <person name="Ngo R."/>
            <person name="Nguyen L."/>
            <person name="Nguyen N."/>
            <person name="Okwuonu G."/>
            <person name="Ongeri F."/>
            <person name="Pham C."/>
            <person name="Simmons D."/>
            <person name="Wilczek-Boney K."/>
            <person name="Hale W."/>
            <person name="Jakkamsetti A."/>
            <person name="Pham P."/>
            <person name="Ruth R."/>
            <person name="San Lucas F."/>
            <person name="Warren J."/>
            <person name="Zhang J."/>
            <person name="Zhao Z."/>
            <person name="Zhou C."/>
            <person name="Zhu D."/>
            <person name="Lee S."/>
            <person name="Bess C."/>
            <person name="Blankenburg K."/>
            <person name="Forbes L."/>
            <person name="Fu Q."/>
            <person name="Gubbala S."/>
            <person name="Hirani K."/>
            <person name="Jayaseelan J.C."/>
            <person name="Lara F."/>
            <person name="Munidasa M."/>
            <person name="Palculict T."/>
            <person name="Patil S."/>
            <person name="Pu L.-L."/>
            <person name="Saada N."/>
            <person name="Tang L."/>
            <person name="Weissenberger G."/>
            <person name="Zhu Y."/>
            <person name="Hemphill L."/>
            <person name="Shang Y."/>
            <person name="Youmans B."/>
            <person name="Ayvaz T."/>
            <person name="Ross M."/>
            <person name="Santibanez J."/>
            <person name="Aqrawi P."/>
            <person name="Gross S."/>
            <person name="Joshi V."/>
            <person name="Fowler G."/>
            <person name="Nazareth L."/>
            <person name="Reid J."/>
            <person name="Worley K."/>
            <person name="Petrosino J."/>
            <person name="Highlander S."/>
            <person name="Gibbs R."/>
        </authorList>
    </citation>
    <scope>NUCLEOTIDE SEQUENCE [LARGE SCALE GENOMIC DNA]</scope>
    <source>
        <strain evidence="2 3">ATCC BAA-1200</strain>
    </source>
</reference>
<evidence type="ECO:0000259" key="1">
    <source>
        <dbReference type="Pfam" id="PF14300"/>
    </source>
</evidence>
<protein>
    <recommendedName>
        <fullName evidence="1">DNA mimic protein DMP19 C-terminal domain-containing protein</fullName>
    </recommendedName>
</protein>
<organism evidence="2 3">
    <name type="scientific">Neisseria bacilliformis ATCC BAA-1200</name>
    <dbReference type="NCBI Taxonomy" id="888742"/>
    <lineage>
        <taxon>Bacteria</taxon>
        <taxon>Pseudomonadati</taxon>
        <taxon>Pseudomonadota</taxon>
        <taxon>Betaproteobacteria</taxon>
        <taxon>Neisseriales</taxon>
        <taxon>Neisseriaceae</taxon>
        <taxon>Neisseria</taxon>
    </lineage>
</organism>
<dbReference type="OrthoDB" id="7989464at2"/>
<evidence type="ECO:0000313" key="2">
    <source>
        <dbReference type="EMBL" id="EGF08425.1"/>
    </source>
</evidence>
<dbReference type="InterPro" id="IPR025402">
    <property type="entry name" value="DMP19_C"/>
</dbReference>
<dbReference type="STRING" id="267212.GCA_001063965_01846"/>
<gene>
    <name evidence="2" type="ORF">HMPREF9123_2510</name>
</gene>
<dbReference type="Gene3D" id="1.20.1420.60">
    <property type="match status" value="1"/>
</dbReference>
<name>F2BFK3_9NEIS</name>
<feature type="domain" description="DNA mimic protein DMP19 C-terminal" evidence="1">
    <location>
        <begin position="97"/>
        <end position="210"/>
    </location>
</feature>
<keyword evidence="3" id="KW-1185">Reference proteome</keyword>
<comment type="caution">
    <text evidence="2">The sequence shown here is derived from an EMBL/GenBank/DDBJ whole genome shotgun (WGS) entry which is preliminary data.</text>
</comment>
<evidence type="ECO:0000313" key="3">
    <source>
        <dbReference type="Proteomes" id="UP000004105"/>
    </source>
</evidence>
<accession>F2BFK3</accession>
<dbReference type="AlphaFoldDB" id="F2BFK3"/>
<dbReference type="Pfam" id="PF14300">
    <property type="entry name" value="DMP19"/>
    <property type="match status" value="1"/>
</dbReference>
<proteinExistence type="predicted"/>
<dbReference type="HOGENOM" id="CLU_1293213_0_0_4"/>
<dbReference type="RefSeq" id="WP_007343515.1">
    <property type="nucleotide sequence ID" value="NZ_GL878494.1"/>
</dbReference>
<dbReference type="EMBL" id="AFAY01000050">
    <property type="protein sequence ID" value="EGF08425.1"/>
    <property type="molecule type" value="Genomic_DNA"/>
</dbReference>